<sequence>MAAVYWLIGFVILVGIEAATMALTTIWFAGGALAAFFAALLGASAEVQLGLFVAVSFVLLLFTRPLAKKLLRTGREEIKTNVDGLIGRTARVTEAVDNELGTGAAVVSGQEWTARAFDGESRFAPGETVVIRAVEGVKLMVSESQREKE</sequence>
<dbReference type="EMBL" id="DXEU01000050">
    <property type="protein sequence ID" value="HIX51705.1"/>
    <property type="molecule type" value="Genomic_DNA"/>
</dbReference>
<dbReference type="PANTHER" id="PTHR33507">
    <property type="entry name" value="INNER MEMBRANE PROTEIN YBBJ"/>
    <property type="match status" value="1"/>
</dbReference>
<protein>
    <submittedName>
        <fullName evidence="7">NfeD family protein</fullName>
    </submittedName>
</protein>
<comment type="subcellular location">
    <subcellularLocation>
        <location evidence="1">Membrane</location>
        <topology evidence="1">Multi-pass membrane protein</topology>
    </subcellularLocation>
</comment>
<comment type="caution">
    <text evidence="7">The sequence shown here is derived from an EMBL/GenBank/DDBJ whole genome shotgun (WGS) entry which is preliminary data.</text>
</comment>
<dbReference type="PANTHER" id="PTHR33507:SF3">
    <property type="entry name" value="INNER MEMBRANE PROTEIN YBBJ"/>
    <property type="match status" value="1"/>
</dbReference>
<keyword evidence="4 5" id="KW-0472">Membrane</keyword>
<organism evidence="7 8">
    <name type="scientific">Candidatus Lachnoclostridium stercoripullorum</name>
    <dbReference type="NCBI Taxonomy" id="2838635"/>
    <lineage>
        <taxon>Bacteria</taxon>
        <taxon>Bacillati</taxon>
        <taxon>Bacillota</taxon>
        <taxon>Clostridia</taxon>
        <taxon>Lachnospirales</taxon>
        <taxon>Lachnospiraceae</taxon>
    </lineage>
</organism>
<feature type="domain" description="NfeD-like C-terminal" evidence="6">
    <location>
        <begin position="82"/>
        <end position="141"/>
    </location>
</feature>
<dbReference type="AlphaFoldDB" id="A0A9D1W3P8"/>
<feature type="transmembrane region" description="Helical" evidence="5">
    <location>
        <begin position="7"/>
        <end position="29"/>
    </location>
</feature>
<evidence type="ECO:0000313" key="8">
    <source>
        <dbReference type="Proteomes" id="UP000886780"/>
    </source>
</evidence>
<dbReference type="GO" id="GO:0005886">
    <property type="term" value="C:plasma membrane"/>
    <property type="evidence" value="ECO:0007669"/>
    <property type="project" value="TreeGrafter"/>
</dbReference>
<evidence type="ECO:0000256" key="1">
    <source>
        <dbReference type="ARBA" id="ARBA00004141"/>
    </source>
</evidence>
<dbReference type="SUPFAM" id="SSF141322">
    <property type="entry name" value="NfeD domain-like"/>
    <property type="match status" value="1"/>
</dbReference>
<dbReference type="Gene3D" id="2.40.50.140">
    <property type="entry name" value="Nucleic acid-binding proteins"/>
    <property type="match status" value="1"/>
</dbReference>
<feature type="transmembrane region" description="Helical" evidence="5">
    <location>
        <begin position="35"/>
        <end position="62"/>
    </location>
</feature>
<evidence type="ECO:0000256" key="4">
    <source>
        <dbReference type="ARBA" id="ARBA00023136"/>
    </source>
</evidence>
<keyword evidence="2 5" id="KW-0812">Transmembrane</keyword>
<dbReference type="InterPro" id="IPR052165">
    <property type="entry name" value="Membrane_assoc_protease"/>
</dbReference>
<dbReference type="Pfam" id="PF01957">
    <property type="entry name" value="NfeD"/>
    <property type="match status" value="1"/>
</dbReference>
<dbReference type="Proteomes" id="UP000886780">
    <property type="component" value="Unassembled WGS sequence"/>
</dbReference>
<dbReference type="InterPro" id="IPR002810">
    <property type="entry name" value="NfeD-like_C"/>
</dbReference>
<evidence type="ECO:0000256" key="3">
    <source>
        <dbReference type="ARBA" id="ARBA00022989"/>
    </source>
</evidence>
<dbReference type="InterPro" id="IPR012340">
    <property type="entry name" value="NA-bd_OB-fold"/>
</dbReference>
<evidence type="ECO:0000259" key="6">
    <source>
        <dbReference type="Pfam" id="PF01957"/>
    </source>
</evidence>
<evidence type="ECO:0000313" key="7">
    <source>
        <dbReference type="EMBL" id="HIX51705.1"/>
    </source>
</evidence>
<evidence type="ECO:0000256" key="2">
    <source>
        <dbReference type="ARBA" id="ARBA00022692"/>
    </source>
</evidence>
<proteinExistence type="predicted"/>
<keyword evidence="3 5" id="KW-1133">Transmembrane helix</keyword>
<reference evidence="7" key="2">
    <citation type="submission" date="2021-04" db="EMBL/GenBank/DDBJ databases">
        <authorList>
            <person name="Gilroy R."/>
        </authorList>
    </citation>
    <scope>NUCLEOTIDE SEQUENCE</scope>
    <source>
        <strain evidence="7">ChiGjej4B4-12881</strain>
    </source>
</reference>
<reference evidence="7" key="1">
    <citation type="journal article" date="2021" name="PeerJ">
        <title>Extensive microbial diversity within the chicken gut microbiome revealed by metagenomics and culture.</title>
        <authorList>
            <person name="Gilroy R."/>
            <person name="Ravi A."/>
            <person name="Getino M."/>
            <person name="Pursley I."/>
            <person name="Horton D.L."/>
            <person name="Alikhan N.F."/>
            <person name="Baker D."/>
            <person name="Gharbi K."/>
            <person name="Hall N."/>
            <person name="Watson M."/>
            <person name="Adriaenssens E.M."/>
            <person name="Foster-Nyarko E."/>
            <person name="Jarju S."/>
            <person name="Secka A."/>
            <person name="Antonio M."/>
            <person name="Oren A."/>
            <person name="Chaudhuri R.R."/>
            <person name="La Ragione R."/>
            <person name="Hildebrand F."/>
            <person name="Pallen M.J."/>
        </authorList>
    </citation>
    <scope>NUCLEOTIDE SEQUENCE</scope>
    <source>
        <strain evidence="7">ChiGjej4B4-12881</strain>
    </source>
</reference>
<gene>
    <name evidence="7" type="ORF">IAA28_02735</name>
</gene>
<name>A0A9D1W3P8_9FIRM</name>
<evidence type="ECO:0000256" key="5">
    <source>
        <dbReference type="SAM" id="Phobius"/>
    </source>
</evidence>
<accession>A0A9D1W3P8</accession>